<dbReference type="Proteomes" id="UP001178281">
    <property type="component" value="Unassembled WGS sequence"/>
</dbReference>
<accession>A0AA90SHA7</accession>
<dbReference type="InterPro" id="IPR024520">
    <property type="entry name" value="DUF3558"/>
</dbReference>
<reference evidence="2" key="1">
    <citation type="submission" date="2023-08" db="EMBL/GenBank/DDBJ databases">
        <title>The draft genome of Tsukamurella strandjordii strain 050030.</title>
        <authorList>
            <person name="Zhao F."/>
            <person name="Feng Y."/>
            <person name="Zong Z."/>
        </authorList>
    </citation>
    <scope>NUCLEOTIDE SEQUENCE</scope>
    <source>
        <strain evidence="2">050030</strain>
    </source>
</reference>
<protein>
    <submittedName>
        <fullName evidence="2">DUF3558 family protein</fullName>
    </submittedName>
</protein>
<dbReference type="AlphaFoldDB" id="A0AA90SHA7"/>
<feature type="compositionally biased region" description="Low complexity" evidence="1">
    <location>
        <begin position="23"/>
        <end position="43"/>
    </location>
</feature>
<keyword evidence="3" id="KW-1185">Reference proteome</keyword>
<proteinExistence type="predicted"/>
<gene>
    <name evidence="2" type="ORF">Q7X28_11830</name>
</gene>
<sequence length="201" mass="21350">MAAILLLSACTTTVSGEPQPDVAAATGATTTTAAPTSTSSAPAKPLPFTPTIKNRTNDRTDGTTFEPCSAYTDAELLALDINPTTITDAAKIDYPNFRGCDWLGTDYTAKRGGSQYSQIVGRELTLDEYKRTMKRLPWQADRTANGRTIALAPENNYCIAAFASEKSIVTTSVIVTNPSPGRTVECDRAFAFASLAVSKAP</sequence>
<dbReference type="Pfam" id="PF12079">
    <property type="entry name" value="DUF3558"/>
    <property type="match status" value="1"/>
</dbReference>
<organism evidence="2 3">
    <name type="scientific">Tsukamurella strandjordii</name>
    <dbReference type="NCBI Taxonomy" id="147577"/>
    <lineage>
        <taxon>Bacteria</taxon>
        <taxon>Bacillati</taxon>
        <taxon>Actinomycetota</taxon>
        <taxon>Actinomycetes</taxon>
        <taxon>Mycobacteriales</taxon>
        <taxon>Tsukamurellaceae</taxon>
        <taxon>Tsukamurella</taxon>
    </lineage>
</organism>
<evidence type="ECO:0000256" key="1">
    <source>
        <dbReference type="SAM" id="MobiDB-lite"/>
    </source>
</evidence>
<feature type="region of interest" description="Disordered" evidence="1">
    <location>
        <begin position="17"/>
        <end position="61"/>
    </location>
</feature>
<dbReference type="RefSeq" id="WP_305111441.1">
    <property type="nucleotide sequence ID" value="NZ_JAUTIX010000004.1"/>
</dbReference>
<dbReference type="EMBL" id="JAUTIX010000004">
    <property type="protein sequence ID" value="MDP0398619.1"/>
    <property type="molecule type" value="Genomic_DNA"/>
</dbReference>
<comment type="caution">
    <text evidence="2">The sequence shown here is derived from an EMBL/GenBank/DDBJ whole genome shotgun (WGS) entry which is preliminary data.</text>
</comment>
<name>A0AA90SHA7_9ACTN</name>
<evidence type="ECO:0000313" key="3">
    <source>
        <dbReference type="Proteomes" id="UP001178281"/>
    </source>
</evidence>
<evidence type="ECO:0000313" key="2">
    <source>
        <dbReference type="EMBL" id="MDP0398619.1"/>
    </source>
</evidence>